<protein>
    <submittedName>
        <fullName evidence="3">Uncharacterized protein</fullName>
    </submittedName>
</protein>
<gene>
    <name evidence="3" type="ORF">EJ06DRAFT_523155</name>
</gene>
<dbReference type="EMBL" id="ML996700">
    <property type="protein sequence ID" value="KAF2398306.1"/>
    <property type="molecule type" value="Genomic_DNA"/>
</dbReference>
<organism evidence="3 4">
    <name type="scientific">Trichodelitschia bisporula</name>
    <dbReference type="NCBI Taxonomy" id="703511"/>
    <lineage>
        <taxon>Eukaryota</taxon>
        <taxon>Fungi</taxon>
        <taxon>Dikarya</taxon>
        <taxon>Ascomycota</taxon>
        <taxon>Pezizomycotina</taxon>
        <taxon>Dothideomycetes</taxon>
        <taxon>Dothideomycetes incertae sedis</taxon>
        <taxon>Phaeotrichales</taxon>
        <taxon>Phaeotrichaceae</taxon>
        <taxon>Trichodelitschia</taxon>
    </lineage>
</organism>
<sequence length="225" mass="22577">MHILLLALLLRGAHALPSAAPAASPVPAPLPSATAAPAPPAPPTDSIPSPAAHHFPHGGFSPDTGWPHPGYAAPWAVHPSCYPGPATYTLPFQTLIAAHPSPDHGCPHDRGRALDYHAVDGGRGCCPSGATLTRPVVYGNVFIPTAPTLIPPGAVPPHNPGYQFYPQPPVAHPAPYGGAPPPGAAAAAYPAGYVAPVVPGQQLVGATTVVVNGQVSTVVYGDAAG</sequence>
<evidence type="ECO:0000313" key="4">
    <source>
        <dbReference type="Proteomes" id="UP000799640"/>
    </source>
</evidence>
<evidence type="ECO:0000256" key="2">
    <source>
        <dbReference type="SAM" id="SignalP"/>
    </source>
</evidence>
<feature type="chain" id="PRO_5026038068" evidence="2">
    <location>
        <begin position="16"/>
        <end position="225"/>
    </location>
</feature>
<dbReference type="AlphaFoldDB" id="A0A6G1HR08"/>
<evidence type="ECO:0000256" key="1">
    <source>
        <dbReference type="SAM" id="MobiDB-lite"/>
    </source>
</evidence>
<feature type="signal peptide" evidence="2">
    <location>
        <begin position="1"/>
        <end position="15"/>
    </location>
</feature>
<feature type="region of interest" description="Disordered" evidence="1">
    <location>
        <begin position="20"/>
        <end position="59"/>
    </location>
</feature>
<keyword evidence="4" id="KW-1185">Reference proteome</keyword>
<keyword evidence="2" id="KW-0732">Signal</keyword>
<proteinExistence type="predicted"/>
<evidence type="ECO:0000313" key="3">
    <source>
        <dbReference type="EMBL" id="KAF2398306.1"/>
    </source>
</evidence>
<accession>A0A6G1HR08</accession>
<name>A0A6G1HR08_9PEZI</name>
<dbReference type="Proteomes" id="UP000799640">
    <property type="component" value="Unassembled WGS sequence"/>
</dbReference>
<reference evidence="3" key="1">
    <citation type="journal article" date="2020" name="Stud. Mycol.">
        <title>101 Dothideomycetes genomes: a test case for predicting lifestyles and emergence of pathogens.</title>
        <authorList>
            <person name="Haridas S."/>
            <person name="Albert R."/>
            <person name="Binder M."/>
            <person name="Bloem J."/>
            <person name="Labutti K."/>
            <person name="Salamov A."/>
            <person name="Andreopoulos B."/>
            <person name="Baker S."/>
            <person name="Barry K."/>
            <person name="Bills G."/>
            <person name="Bluhm B."/>
            <person name="Cannon C."/>
            <person name="Castanera R."/>
            <person name="Culley D."/>
            <person name="Daum C."/>
            <person name="Ezra D."/>
            <person name="Gonzalez J."/>
            <person name="Henrissat B."/>
            <person name="Kuo A."/>
            <person name="Liang C."/>
            <person name="Lipzen A."/>
            <person name="Lutzoni F."/>
            <person name="Magnuson J."/>
            <person name="Mondo S."/>
            <person name="Nolan M."/>
            <person name="Ohm R."/>
            <person name="Pangilinan J."/>
            <person name="Park H.-J."/>
            <person name="Ramirez L."/>
            <person name="Alfaro M."/>
            <person name="Sun H."/>
            <person name="Tritt A."/>
            <person name="Yoshinaga Y."/>
            <person name="Zwiers L.-H."/>
            <person name="Turgeon B."/>
            <person name="Goodwin S."/>
            <person name="Spatafora J."/>
            <person name="Crous P."/>
            <person name="Grigoriev I."/>
        </authorList>
    </citation>
    <scope>NUCLEOTIDE SEQUENCE</scope>
    <source>
        <strain evidence="3">CBS 262.69</strain>
    </source>
</reference>